<dbReference type="SUPFAM" id="SSF111352">
    <property type="entry name" value="Ammonium transporter"/>
    <property type="match status" value="1"/>
</dbReference>
<organism evidence="12">
    <name type="scientific">Palpitomonas bilix</name>
    <dbReference type="NCBI Taxonomy" id="652834"/>
    <lineage>
        <taxon>Eukaryota</taxon>
        <taxon>Eukaryota incertae sedis</taxon>
    </lineage>
</organism>
<evidence type="ECO:0000313" key="11">
    <source>
        <dbReference type="EMBL" id="CAE0238219.1"/>
    </source>
</evidence>
<feature type="transmembrane region" description="Helical" evidence="8">
    <location>
        <begin position="268"/>
        <end position="290"/>
    </location>
</feature>
<evidence type="ECO:0000256" key="7">
    <source>
        <dbReference type="ARBA" id="ARBA00023177"/>
    </source>
</evidence>
<dbReference type="InterPro" id="IPR029020">
    <property type="entry name" value="Ammonium/urea_transptr"/>
</dbReference>
<dbReference type="GO" id="GO:0008519">
    <property type="term" value="F:ammonium channel activity"/>
    <property type="evidence" value="ECO:0007669"/>
    <property type="project" value="InterPro"/>
</dbReference>
<feature type="transmembrane region" description="Helical" evidence="8">
    <location>
        <begin position="160"/>
        <end position="181"/>
    </location>
</feature>
<keyword evidence="3 8" id="KW-0813">Transport</keyword>
<evidence type="ECO:0000313" key="12">
    <source>
        <dbReference type="EMBL" id="CAE0238222.1"/>
    </source>
</evidence>
<keyword evidence="5 8" id="KW-1133">Transmembrane helix</keyword>
<gene>
    <name evidence="11" type="ORF">PBIL07802_LOCUS360</name>
    <name evidence="12" type="ORF">PBIL07802_LOCUS363</name>
</gene>
<feature type="transmembrane region" description="Helical" evidence="8">
    <location>
        <begin position="454"/>
        <end position="479"/>
    </location>
</feature>
<evidence type="ECO:0000256" key="2">
    <source>
        <dbReference type="ARBA" id="ARBA00005887"/>
    </source>
</evidence>
<dbReference type="Gene3D" id="1.10.3430.10">
    <property type="entry name" value="Ammonium transporter AmtB like domains"/>
    <property type="match status" value="1"/>
</dbReference>
<dbReference type="GO" id="GO:0005886">
    <property type="term" value="C:plasma membrane"/>
    <property type="evidence" value="ECO:0007669"/>
    <property type="project" value="UniProtKB-SubCell"/>
</dbReference>
<reference evidence="12" key="1">
    <citation type="submission" date="2021-01" db="EMBL/GenBank/DDBJ databases">
        <authorList>
            <person name="Corre E."/>
            <person name="Pelletier E."/>
            <person name="Niang G."/>
            <person name="Scheremetjew M."/>
            <person name="Finn R."/>
            <person name="Kale V."/>
            <person name="Holt S."/>
            <person name="Cochrane G."/>
            <person name="Meng A."/>
            <person name="Brown T."/>
            <person name="Cohen L."/>
        </authorList>
    </citation>
    <scope>NUCLEOTIDE SEQUENCE</scope>
    <source>
        <strain evidence="12">NIES-2562</strain>
    </source>
</reference>
<dbReference type="EMBL" id="HBIB01000554">
    <property type="protein sequence ID" value="CAE0238219.1"/>
    <property type="molecule type" value="Transcribed_RNA"/>
</dbReference>
<comment type="similarity">
    <text evidence="2 8">Belongs to the ammonia transporter channel (TC 1.A.11.2) family.</text>
</comment>
<evidence type="ECO:0000256" key="4">
    <source>
        <dbReference type="ARBA" id="ARBA00022692"/>
    </source>
</evidence>
<evidence type="ECO:0000256" key="9">
    <source>
        <dbReference type="SAM" id="MobiDB-lite"/>
    </source>
</evidence>
<feature type="domain" description="Ammonium transporter AmtB-like" evidence="10">
    <location>
        <begin position="55"/>
        <end position="236"/>
    </location>
</feature>
<dbReference type="EMBL" id="HBIB01000557">
    <property type="protein sequence ID" value="CAE0238222.1"/>
    <property type="molecule type" value="Transcribed_RNA"/>
</dbReference>
<accession>A0A7S3CV10</accession>
<feature type="transmembrane region" description="Helical" evidence="8">
    <location>
        <begin position="201"/>
        <end position="225"/>
    </location>
</feature>
<dbReference type="InterPro" id="IPR001905">
    <property type="entry name" value="Ammonium_transpt"/>
</dbReference>
<comment type="subcellular location">
    <subcellularLocation>
        <location evidence="8">Cell membrane</location>
        <topology evidence="8">Multi-pass membrane protein</topology>
    </subcellularLocation>
    <subcellularLocation>
        <location evidence="1">Membrane</location>
        <topology evidence="1">Multi-pass membrane protein</topology>
    </subcellularLocation>
</comment>
<keyword evidence="7 8" id="KW-0924">Ammonia transport</keyword>
<keyword evidence="6 8" id="KW-0472">Membrane</keyword>
<feature type="region of interest" description="Disordered" evidence="9">
    <location>
        <begin position="516"/>
        <end position="539"/>
    </location>
</feature>
<evidence type="ECO:0000256" key="8">
    <source>
        <dbReference type="RuleBase" id="RU362002"/>
    </source>
</evidence>
<dbReference type="PANTHER" id="PTHR11730:SF6">
    <property type="entry name" value="AMMONIUM TRANSPORTER"/>
    <property type="match status" value="1"/>
</dbReference>
<dbReference type="Pfam" id="PF00909">
    <property type="entry name" value="Ammonium_transp"/>
    <property type="match status" value="2"/>
</dbReference>
<evidence type="ECO:0000256" key="6">
    <source>
        <dbReference type="ARBA" id="ARBA00023136"/>
    </source>
</evidence>
<protein>
    <recommendedName>
        <fullName evidence="8">Ammonium transporter</fullName>
    </recommendedName>
</protein>
<feature type="transmembrane region" description="Helical" evidence="8">
    <location>
        <begin position="338"/>
        <end position="356"/>
    </location>
</feature>
<feature type="transmembrane region" description="Helical" evidence="8">
    <location>
        <begin position="49"/>
        <end position="71"/>
    </location>
</feature>
<dbReference type="NCBIfam" id="TIGR00836">
    <property type="entry name" value="amt"/>
    <property type="match status" value="1"/>
</dbReference>
<feature type="transmembrane region" description="Helical" evidence="8">
    <location>
        <begin position="131"/>
        <end position="153"/>
    </location>
</feature>
<name>A0A7S3CV10_9EUKA</name>
<evidence type="ECO:0000256" key="5">
    <source>
        <dbReference type="ARBA" id="ARBA00022989"/>
    </source>
</evidence>
<evidence type="ECO:0000256" key="1">
    <source>
        <dbReference type="ARBA" id="ARBA00004141"/>
    </source>
</evidence>
<proteinExistence type="inferred from homology"/>
<keyword evidence="4 8" id="KW-0812">Transmembrane</keyword>
<dbReference type="PANTHER" id="PTHR11730">
    <property type="entry name" value="AMMONIUM TRANSPORTER"/>
    <property type="match status" value="1"/>
</dbReference>
<feature type="transmembrane region" description="Helical" evidence="8">
    <location>
        <begin position="395"/>
        <end position="413"/>
    </location>
</feature>
<feature type="domain" description="Ammonium transporter AmtB-like" evidence="10">
    <location>
        <begin position="264"/>
        <end position="505"/>
    </location>
</feature>
<dbReference type="GO" id="GO:0097272">
    <property type="term" value="P:ammonium homeostasis"/>
    <property type="evidence" value="ECO:0007669"/>
    <property type="project" value="TreeGrafter"/>
</dbReference>
<dbReference type="InterPro" id="IPR018047">
    <property type="entry name" value="Ammonium_transpt_CS"/>
</dbReference>
<evidence type="ECO:0000259" key="10">
    <source>
        <dbReference type="Pfam" id="PF00909"/>
    </source>
</evidence>
<dbReference type="PROSITE" id="PS01219">
    <property type="entry name" value="AMMONIUM_TRANSP"/>
    <property type="match status" value="1"/>
</dbReference>
<evidence type="ECO:0000256" key="3">
    <source>
        <dbReference type="ARBA" id="ARBA00022448"/>
    </source>
</evidence>
<sequence>MDLIGPIDSSGLIRSSPALEALLDKLEHLETVACGAEATYMVEADGVTYSSYSLLWMLLCAFLVFFMQAGFGMLEAGAVRAKNAKNILLKNIVDAAVGGLSFWIIGYGIAYGTSNPFIGGSGFFFANLKDFAFWLFQFAFAATAATIVSGAVAERTQFRAYLAYTFFISGFIYPVVVHWVWSGEGFLSQFNPDSTKVGPGMIDFAGSGVVHMTGGMLALVGAIVVGPRHGRFVHVGQDKSQATFTSYLDFRSSFWRERKGGKWEVRDLSASNSSAAVLGTFILWLGWYGFNPGSTLSFAGGAQLVAERTAMTTTLAASFGALSSFLLMLALSKGRFGALDGLINGTLAGLVGITAGCSVVDLWAAAVIGILAGAAYVGAHHLLLKLKIDDPLDAAPIHLFVGALGVLLVGFFAHPMFVSDAYGVEGCATYFNGSIDEACRSTVGVFYGGNGTLLGVQVLGIVCIAAWCGATGFVLFIAIRAAKALRVKEEHEKMGLDEAKHGGYAFPDFHRGEGETEDALLTRPVIPKPASSKRVDNES</sequence>
<dbReference type="AlphaFoldDB" id="A0A7S3CV10"/>
<dbReference type="InterPro" id="IPR024041">
    <property type="entry name" value="NH4_transpt_AmtB-like_dom"/>
</dbReference>
<feature type="transmembrane region" description="Helical" evidence="8">
    <location>
        <begin position="362"/>
        <end position="383"/>
    </location>
</feature>
<feature type="transmembrane region" description="Helical" evidence="8">
    <location>
        <begin position="310"/>
        <end position="331"/>
    </location>
</feature>
<feature type="transmembrane region" description="Helical" evidence="8">
    <location>
        <begin position="92"/>
        <end position="111"/>
    </location>
</feature>